<keyword evidence="5" id="KW-0812">Transmembrane</keyword>
<evidence type="ECO:0000256" key="4">
    <source>
        <dbReference type="ARBA" id="ARBA00023004"/>
    </source>
</evidence>
<dbReference type="GO" id="GO:0020037">
    <property type="term" value="F:heme binding"/>
    <property type="evidence" value="ECO:0007669"/>
    <property type="project" value="InterPro"/>
</dbReference>
<dbReference type="GO" id="GO:0016705">
    <property type="term" value="F:oxidoreductase activity, acting on paired donors, with incorporation or reduction of molecular oxygen"/>
    <property type="evidence" value="ECO:0007669"/>
    <property type="project" value="InterPro"/>
</dbReference>
<dbReference type="Gene3D" id="1.10.630.10">
    <property type="entry name" value="Cytochrome P450"/>
    <property type="match status" value="1"/>
</dbReference>
<organism evidence="6 7">
    <name type="scientific">Echria macrotheca</name>
    <dbReference type="NCBI Taxonomy" id="438768"/>
    <lineage>
        <taxon>Eukaryota</taxon>
        <taxon>Fungi</taxon>
        <taxon>Dikarya</taxon>
        <taxon>Ascomycota</taxon>
        <taxon>Pezizomycotina</taxon>
        <taxon>Sordariomycetes</taxon>
        <taxon>Sordariomycetidae</taxon>
        <taxon>Sordariales</taxon>
        <taxon>Schizotheciaceae</taxon>
        <taxon>Echria</taxon>
    </lineage>
</organism>
<keyword evidence="2" id="KW-0349">Heme</keyword>
<keyword evidence="7" id="KW-1185">Reference proteome</keyword>
<dbReference type="PANTHER" id="PTHR24304:SF2">
    <property type="entry name" value="24-HYDROXYCHOLESTEROL 7-ALPHA-HYDROXYLASE"/>
    <property type="match status" value="1"/>
</dbReference>
<protein>
    <submittedName>
        <fullName evidence="6">Cytochrome P450</fullName>
    </submittedName>
</protein>
<dbReference type="InterPro" id="IPR050529">
    <property type="entry name" value="CYP450_sterol_14alpha_dmase"/>
</dbReference>
<evidence type="ECO:0000313" key="7">
    <source>
        <dbReference type="Proteomes" id="UP001239445"/>
    </source>
</evidence>
<proteinExistence type="inferred from homology"/>
<dbReference type="Pfam" id="PF00067">
    <property type="entry name" value="p450"/>
    <property type="match status" value="1"/>
</dbReference>
<feature type="transmembrane region" description="Helical" evidence="5">
    <location>
        <begin position="12"/>
        <end position="30"/>
    </location>
</feature>
<comment type="caution">
    <text evidence="6">The sequence shown here is derived from an EMBL/GenBank/DDBJ whole genome shotgun (WGS) entry which is preliminary data.</text>
</comment>
<dbReference type="AlphaFoldDB" id="A0AAJ0F4C2"/>
<evidence type="ECO:0000256" key="2">
    <source>
        <dbReference type="ARBA" id="ARBA00022617"/>
    </source>
</evidence>
<dbReference type="InterPro" id="IPR036396">
    <property type="entry name" value="Cyt_P450_sf"/>
</dbReference>
<comment type="similarity">
    <text evidence="1">Belongs to the cytochrome P450 family.</text>
</comment>
<dbReference type="GO" id="GO:0008395">
    <property type="term" value="F:steroid hydroxylase activity"/>
    <property type="evidence" value="ECO:0007669"/>
    <property type="project" value="TreeGrafter"/>
</dbReference>
<keyword evidence="4" id="KW-0408">Iron</keyword>
<sequence>MLSEVAERISPLGGWYAAVGVLVAVFVFLLSSSRDDGPPKLEERIPLSNTFEFITDTASFWKRALKTMQSLKTDIIRFRLNNRRVFLVVGESKTNPLFRSGGALSPQYYVNLLTRVMWDPSDKDMARFEADVTGRAREPAAGTEHITDRVWLEWHHVAAEHLARPAATADLAAWFIDRFTARTAELFPLAKTTDTLIWQFLHRHLTECAGRALMGDLIFEKNPDYMEIMADWDKSITPVSFGPPRWLQPKPHRARDRWLELNMRYYAEQVPKFNWDAMPDDGGWEPVFGSPLIRAIARHGLDMGYSLQTIAGMCGQQMSNQNSNSVPATGWCLIDTLTCPDPELLPNLRREARAAITPGADGTSVNLDLAKLLASPWHQAAYVETLRRHIIFTITRDAQRDTELDGFRIPKGSIVQAPMPLAHHNHAAWSVEGHPAEEFWPQRNLKDGKGGEKELSIAGRNGYWFPYGGGITICPGRNFAKQEIIVALGLLLARFDIEVGGWIMPDGTPSDRPARHGDGFVVPRPDRDLKVRMTRRW</sequence>
<dbReference type="EMBL" id="MU839835">
    <property type="protein sequence ID" value="KAK1754451.1"/>
    <property type="molecule type" value="Genomic_DNA"/>
</dbReference>
<dbReference type="InterPro" id="IPR001128">
    <property type="entry name" value="Cyt_P450"/>
</dbReference>
<name>A0AAJ0F4C2_9PEZI</name>
<evidence type="ECO:0000256" key="5">
    <source>
        <dbReference type="SAM" id="Phobius"/>
    </source>
</evidence>
<keyword evidence="5" id="KW-1133">Transmembrane helix</keyword>
<evidence type="ECO:0000313" key="6">
    <source>
        <dbReference type="EMBL" id="KAK1754451.1"/>
    </source>
</evidence>
<accession>A0AAJ0F4C2</accession>
<gene>
    <name evidence="6" type="ORF">QBC47DRAFT_414415</name>
</gene>
<dbReference type="GO" id="GO:0005506">
    <property type="term" value="F:iron ion binding"/>
    <property type="evidence" value="ECO:0007669"/>
    <property type="project" value="InterPro"/>
</dbReference>
<dbReference type="SUPFAM" id="SSF48264">
    <property type="entry name" value="Cytochrome P450"/>
    <property type="match status" value="1"/>
</dbReference>
<keyword evidence="5" id="KW-0472">Membrane</keyword>
<dbReference type="Proteomes" id="UP001239445">
    <property type="component" value="Unassembled WGS sequence"/>
</dbReference>
<evidence type="ECO:0000256" key="3">
    <source>
        <dbReference type="ARBA" id="ARBA00022723"/>
    </source>
</evidence>
<evidence type="ECO:0000256" key="1">
    <source>
        <dbReference type="ARBA" id="ARBA00010617"/>
    </source>
</evidence>
<keyword evidence="3" id="KW-0479">Metal-binding</keyword>
<reference evidence="6" key="1">
    <citation type="submission" date="2023-06" db="EMBL/GenBank/DDBJ databases">
        <title>Genome-scale phylogeny and comparative genomics of the fungal order Sordariales.</title>
        <authorList>
            <consortium name="Lawrence Berkeley National Laboratory"/>
            <person name="Hensen N."/>
            <person name="Bonometti L."/>
            <person name="Westerberg I."/>
            <person name="Brannstrom I.O."/>
            <person name="Guillou S."/>
            <person name="Cros-Aarteil S."/>
            <person name="Calhoun S."/>
            <person name="Haridas S."/>
            <person name="Kuo A."/>
            <person name="Mondo S."/>
            <person name="Pangilinan J."/>
            <person name="Riley R."/>
            <person name="Labutti K."/>
            <person name="Andreopoulos B."/>
            <person name="Lipzen A."/>
            <person name="Chen C."/>
            <person name="Yanf M."/>
            <person name="Daum C."/>
            <person name="Ng V."/>
            <person name="Clum A."/>
            <person name="Steindorff A."/>
            <person name="Ohm R."/>
            <person name="Martin F."/>
            <person name="Silar P."/>
            <person name="Natvig D."/>
            <person name="Lalanne C."/>
            <person name="Gautier V."/>
            <person name="Ament-Velasquez S.L."/>
            <person name="Kruys A."/>
            <person name="Hutchinson M.I."/>
            <person name="Powell A.J."/>
            <person name="Barry K."/>
            <person name="Miller A.N."/>
            <person name="Grigoriev I.V."/>
            <person name="Debuchy R."/>
            <person name="Gladieux P."/>
            <person name="Thoren M.H."/>
            <person name="Johannesson H."/>
        </authorList>
    </citation>
    <scope>NUCLEOTIDE SEQUENCE</scope>
    <source>
        <strain evidence="6">PSN4</strain>
    </source>
</reference>
<dbReference type="PANTHER" id="PTHR24304">
    <property type="entry name" value="CYTOCHROME P450 FAMILY 7"/>
    <property type="match status" value="1"/>
</dbReference>